<evidence type="ECO:0000313" key="8">
    <source>
        <dbReference type="EMBL" id="KAB2341646.1"/>
    </source>
</evidence>
<comment type="cofactor">
    <cofactor evidence="1">
        <name>FAD</name>
        <dbReference type="ChEBI" id="CHEBI:57692"/>
    </cofactor>
</comment>
<dbReference type="AlphaFoldDB" id="A0A6H9YQZ9"/>
<gene>
    <name evidence="8" type="ORF">F8566_41330</name>
</gene>
<accession>A0A6H9YQZ9</accession>
<dbReference type="InterPro" id="IPR013786">
    <property type="entry name" value="AcylCoA_DH/ox_N"/>
</dbReference>
<dbReference type="InterPro" id="IPR009075">
    <property type="entry name" value="AcylCo_DH/oxidase_C"/>
</dbReference>
<organism evidence="8 9">
    <name type="scientific">Actinomadura rudentiformis</name>
    <dbReference type="NCBI Taxonomy" id="359158"/>
    <lineage>
        <taxon>Bacteria</taxon>
        <taxon>Bacillati</taxon>
        <taxon>Actinomycetota</taxon>
        <taxon>Actinomycetes</taxon>
        <taxon>Streptosporangiales</taxon>
        <taxon>Thermomonosporaceae</taxon>
        <taxon>Actinomadura</taxon>
    </lineage>
</organism>
<feature type="domain" description="Acyl-CoA dehydrogenase/oxidase C-terminal" evidence="6">
    <location>
        <begin position="181"/>
        <end position="319"/>
    </location>
</feature>
<dbReference type="InterPro" id="IPR037069">
    <property type="entry name" value="AcylCoA_DH/ox_N_sf"/>
</dbReference>
<keyword evidence="5" id="KW-0560">Oxidoreductase</keyword>
<evidence type="ECO:0000256" key="1">
    <source>
        <dbReference type="ARBA" id="ARBA00001974"/>
    </source>
</evidence>
<evidence type="ECO:0000256" key="4">
    <source>
        <dbReference type="ARBA" id="ARBA00022827"/>
    </source>
</evidence>
<evidence type="ECO:0000256" key="5">
    <source>
        <dbReference type="ARBA" id="ARBA00023002"/>
    </source>
</evidence>
<dbReference type="InterPro" id="IPR009100">
    <property type="entry name" value="AcylCoA_DH/oxidase_NM_dom_sf"/>
</dbReference>
<dbReference type="Pfam" id="PF02771">
    <property type="entry name" value="Acyl-CoA_dh_N"/>
    <property type="match status" value="1"/>
</dbReference>
<dbReference type="PANTHER" id="PTHR43884">
    <property type="entry name" value="ACYL-COA DEHYDROGENASE"/>
    <property type="match status" value="1"/>
</dbReference>
<dbReference type="OrthoDB" id="4607453at2"/>
<evidence type="ECO:0000313" key="9">
    <source>
        <dbReference type="Proteomes" id="UP000468735"/>
    </source>
</evidence>
<keyword evidence="3" id="KW-0285">Flavoprotein</keyword>
<evidence type="ECO:0000259" key="7">
    <source>
        <dbReference type="Pfam" id="PF02771"/>
    </source>
</evidence>
<dbReference type="Gene3D" id="1.10.540.10">
    <property type="entry name" value="Acyl-CoA dehydrogenase/oxidase, N-terminal domain"/>
    <property type="match status" value="1"/>
</dbReference>
<evidence type="ECO:0000259" key="6">
    <source>
        <dbReference type="Pfam" id="PF00441"/>
    </source>
</evidence>
<reference evidence="8 9" key="1">
    <citation type="submission" date="2019-09" db="EMBL/GenBank/DDBJ databases">
        <title>Actinomadura physcomitrii sp. nov., a novel actinomycete isolated from moss [Physcomitrium sphaericum (Ludw) Fuernr].</title>
        <authorList>
            <person name="Zhuang X."/>
            <person name="Liu C."/>
        </authorList>
    </citation>
    <scope>NUCLEOTIDE SEQUENCE [LARGE SCALE GENOMIC DNA]</scope>
    <source>
        <strain evidence="8 9">HMC1</strain>
    </source>
</reference>
<dbReference type="EMBL" id="WBMT01000025">
    <property type="protein sequence ID" value="KAB2341646.1"/>
    <property type="molecule type" value="Genomic_DNA"/>
</dbReference>
<dbReference type="Gene3D" id="1.20.140.10">
    <property type="entry name" value="Butyryl-CoA Dehydrogenase, subunit A, domain 3"/>
    <property type="match status" value="1"/>
</dbReference>
<dbReference type="InterPro" id="IPR036250">
    <property type="entry name" value="AcylCo_DH-like_C"/>
</dbReference>
<sequence length="334" mass="35100">MRFAPTDEQRDFARALDDLLGVAAVPHIARLWAEGHHAAGLHLWRRLAGLGVTALAVPEEHGGLDAAPADLVVAFEALGRYPVPGPAIESVVLAPTLLAAVPDGPAPEDLAEGKILVTVAAPPMTPYALDADMTDAVLLLEGTTLRAATPGRRLESVDRSRRLFETVPGPTLVRLEPDTVATALATAALTCAAQLLGAGEHALAVTVEYVKSRRQFGRVIGEYQAIKHLLADVRVALDFARPLVHGAAVSLGAGSTDARRDVAAAKVSASEAAYRASRAALQAHGAIGYTEEYDLSLWITKIRALVSAWGTPAHHRAELLAALTTGRPTHASDL</sequence>
<dbReference type="SUPFAM" id="SSF47203">
    <property type="entry name" value="Acyl-CoA dehydrogenase C-terminal domain-like"/>
    <property type="match status" value="1"/>
</dbReference>
<keyword evidence="9" id="KW-1185">Reference proteome</keyword>
<comment type="similarity">
    <text evidence="2">Belongs to the acyl-CoA dehydrogenase family.</text>
</comment>
<dbReference type="PANTHER" id="PTHR43884:SF20">
    <property type="entry name" value="ACYL-COA DEHYDROGENASE FADE28"/>
    <property type="match status" value="1"/>
</dbReference>
<keyword evidence="4" id="KW-0274">FAD</keyword>
<dbReference type="SUPFAM" id="SSF56645">
    <property type="entry name" value="Acyl-CoA dehydrogenase NM domain-like"/>
    <property type="match status" value="1"/>
</dbReference>
<evidence type="ECO:0000256" key="3">
    <source>
        <dbReference type="ARBA" id="ARBA00022630"/>
    </source>
</evidence>
<feature type="domain" description="Acyl-CoA dehydrogenase/oxidase N-terminal" evidence="7">
    <location>
        <begin position="6"/>
        <end position="89"/>
    </location>
</feature>
<evidence type="ECO:0000256" key="2">
    <source>
        <dbReference type="ARBA" id="ARBA00009347"/>
    </source>
</evidence>
<protein>
    <submittedName>
        <fullName evidence="8">Acyl-CoA dehydrogenase</fullName>
    </submittedName>
</protein>
<dbReference type="Pfam" id="PF00441">
    <property type="entry name" value="Acyl-CoA_dh_1"/>
    <property type="match status" value="1"/>
</dbReference>
<name>A0A6H9YQZ9_9ACTN</name>
<comment type="caution">
    <text evidence="8">The sequence shown here is derived from an EMBL/GenBank/DDBJ whole genome shotgun (WGS) entry which is preliminary data.</text>
</comment>
<dbReference type="Proteomes" id="UP000468735">
    <property type="component" value="Unassembled WGS sequence"/>
</dbReference>
<dbReference type="GO" id="GO:0003995">
    <property type="term" value="F:acyl-CoA dehydrogenase activity"/>
    <property type="evidence" value="ECO:0007669"/>
    <property type="project" value="TreeGrafter"/>
</dbReference>
<proteinExistence type="inferred from homology"/>
<dbReference type="GO" id="GO:0050660">
    <property type="term" value="F:flavin adenine dinucleotide binding"/>
    <property type="evidence" value="ECO:0007669"/>
    <property type="project" value="InterPro"/>
</dbReference>